<dbReference type="HOGENOM" id="CLU_174587_0_0_11"/>
<dbReference type="AlphaFoldDB" id="A0A0F6WR58"/>
<keyword evidence="3" id="KW-1185">Reference proteome</keyword>
<organism evidence="2 3">
    <name type="scientific">[Brevibacterium] flavum</name>
    <dbReference type="NCBI Taxonomy" id="92706"/>
    <lineage>
        <taxon>Bacteria</taxon>
        <taxon>Bacillati</taxon>
        <taxon>Actinomycetota</taxon>
        <taxon>Actinomycetes</taxon>
        <taxon>Mycobacteriales</taxon>
        <taxon>Corynebacteriaceae</taxon>
        <taxon>Corynebacterium</taxon>
    </lineage>
</organism>
<name>A0A0F6WR58_9CORY</name>
<gene>
    <name evidence="2" type="ORF">YH66_11795</name>
</gene>
<sequence>MELDFADLGFDLRDWWRPDGGASRMTTRRVLLIVSGLAKTTSRFWCVVLGTDPLSDDQWLLSDIYAATTGKAHPIRTRKADREQRQRIAEKKARIQRREKRRNRYRNL</sequence>
<evidence type="ECO:0000256" key="1">
    <source>
        <dbReference type="SAM" id="MobiDB-lite"/>
    </source>
</evidence>
<feature type="region of interest" description="Disordered" evidence="1">
    <location>
        <begin position="73"/>
        <end position="108"/>
    </location>
</feature>
<accession>A0A0F6WR58</accession>
<proteinExistence type="predicted"/>
<reference evidence="2 3" key="1">
    <citation type="submission" date="2015-04" db="EMBL/GenBank/DDBJ databases">
        <title>Complete Genome Sequence of Brevibacterium flavum ATCC 15168.</title>
        <authorList>
            <person name="Ahn J."/>
            <person name="Park G."/>
            <person name="Jeon W."/>
            <person name="Jang Y."/>
            <person name="Jang M."/>
            <person name="Lee H."/>
            <person name="Lee H."/>
        </authorList>
    </citation>
    <scope>NUCLEOTIDE SEQUENCE [LARGE SCALE GENOMIC DNA]</scope>
    <source>
        <strain evidence="2 3">ATCC 15168</strain>
    </source>
</reference>
<evidence type="ECO:0000313" key="3">
    <source>
        <dbReference type="Proteomes" id="UP000034037"/>
    </source>
</evidence>
<feature type="compositionally biased region" description="Basic residues" evidence="1">
    <location>
        <begin position="94"/>
        <end position="108"/>
    </location>
</feature>
<dbReference type="EMBL" id="CP011309">
    <property type="protein sequence ID" value="AKF28182.1"/>
    <property type="molecule type" value="Genomic_DNA"/>
</dbReference>
<dbReference type="PATRIC" id="fig|92706.3.peg.2473"/>
<protein>
    <submittedName>
        <fullName evidence="2">Uncharacterized protein</fullName>
    </submittedName>
</protein>
<evidence type="ECO:0000313" key="2">
    <source>
        <dbReference type="EMBL" id="AKF28182.1"/>
    </source>
</evidence>
<dbReference type="Proteomes" id="UP000034037">
    <property type="component" value="Chromosome"/>
</dbReference>
<feature type="compositionally biased region" description="Basic and acidic residues" evidence="1">
    <location>
        <begin position="78"/>
        <end position="93"/>
    </location>
</feature>